<keyword evidence="5" id="KW-1185">Reference proteome</keyword>
<gene>
    <name evidence="4" type="ORF">GCM10010909_08960</name>
</gene>
<evidence type="ECO:0000313" key="5">
    <source>
        <dbReference type="Proteomes" id="UP001156641"/>
    </source>
</evidence>
<dbReference type="PROSITE" id="PS50887">
    <property type="entry name" value="GGDEF"/>
    <property type="match status" value="1"/>
</dbReference>
<dbReference type="EC" id="2.7.7.65" evidence="1"/>
<protein>
    <recommendedName>
        <fullName evidence="1">diguanylate cyclase</fullName>
        <ecNumber evidence="1">2.7.7.65</ecNumber>
    </recommendedName>
</protein>
<feature type="domain" description="GGDEF" evidence="3">
    <location>
        <begin position="230"/>
        <end position="358"/>
    </location>
</feature>
<dbReference type="PANTHER" id="PTHR45138:SF9">
    <property type="entry name" value="DIGUANYLATE CYCLASE DGCM-RELATED"/>
    <property type="match status" value="1"/>
</dbReference>
<dbReference type="InterPro" id="IPR003018">
    <property type="entry name" value="GAF"/>
</dbReference>
<dbReference type="RefSeq" id="WP_284256886.1">
    <property type="nucleotide sequence ID" value="NZ_BSOS01000013.1"/>
</dbReference>
<dbReference type="Pfam" id="PF01590">
    <property type="entry name" value="GAF"/>
    <property type="match status" value="1"/>
</dbReference>
<reference evidence="5" key="1">
    <citation type="journal article" date="2019" name="Int. J. Syst. Evol. Microbiol.">
        <title>The Global Catalogue of Microorganisms (GCM) 10K type strain sequencing project: providing services to taxonomists for standard genome sequencing and annotation.</title>
        <authorList>
            <consortium name="The Broad Institute Genomics Platform"/>
            <consortium name="The Broad Institute Genome Sequencing Center for Infectious Disease"/>
            <person name="Wu L."/>
            <person name="Ma J."/>
        </authorList>
    </citation>
    <scope>NUCLEOTIDE SEQUENCE [LARGE SCALE GENOMIC DNA]</scope>
    <source>
        <strain evidence="5">NBRC 112502</strain>
    </source>
</reference>
<comment type="catalytic activity">
    <reaction evidence="2">
        <text>2 GTP = 3',3'-c-di-GMP + 2 diphosphate</text>
        <dbReference type="Rhea" id="RHEA:24898"/>
        <dbReference type="ChEBI" id="CHEBI:33019"/>
        <dbReference type="ChEBI" id="CHEBI:37565"/>
        <dbReference type="ChEBI" id="CHEBI:58805"/>
        <dbReference type="EC" id="2.7.7.65"/>
    </reaction>
</comment>
<dbReference type="EMBL" id="BSOS01000013">
    <property type="protein sequence ID" value="GLR66216.1"/>
    <property type="molecule type" value="Genomic_DNA"/>
</dbReference>
<organism evidence="4 5">
    <name type="scientific">Acidocella aquatica</name>
    <dbReference type="NCBI Taxonomy" id="1922313"/>
    <lineage>
        <taxon>Bacteria</taxon>
        <taxon>Pseudomonadati</taxon>
        <taxon>Pseudomonadota</taxon>
        <taxon>Alphaproteobacteria</taxon>
        <taxon>Acetobacterales</taxon>
        <taxon>Acidocellaceae</taxon>
        <taxon>Acidocella</taxon>
    </lineage>
</organism>
<comment type="caution">
    <text evidence="4">The sequence shown here is derived from an EMBL/GenBank/DDBJ whole genome shotgun (WGS) entry which is preliminary data.</text>
</comment>
<dbReference type="InterPro" id="IPR050469">
    <property type="entry name" value="Diguanylate_Cyclase"/>
</dbReference>
<dbReference type="CDD" id="cd01949">
    <property type="entry name" value="GGDEF"/>
    <property type="match status" value="1"/>
</dbReference>
<sequence>MNEILALRRPGAANAPFSAPVLDDDESIRLQTLEAYEILDSEEEKSYGDIARLAAFICGTQTALISFFDRDRQWIKARFSNSAFAEKAQSLPRSHAFCDLTIAQPDPIIVVADMQQDPRFSGATNITAPAKLRFYAAVPLISPAGAVLGSLSVLDKRTRTLSPEQASALETLARQIMELLDMRRTVIGLSAANARLGQQSITDALTGIPNRRAYDQKLNEEVSRARRTGAPLSLLMVDIDLFKQYNDTFGHLAGDSALQSVARVLLASLRPYDFLARYGGEEFVIVLPATDLSDAILVAERVRALVANSEFPHRKFTISIGVARLDVEAGLKAMVQTADNGLYRAKASGRNKVVVGNLEKILAAE</sequence>
<dbReference type="SMART" id="SM00065">
    <property type="entry name" value="GAF"/>
    <property type="match status" value="1"/>
</dbReference>
<dbReference type="PANTHER" id="PTHR45138">
    <property type="entry name" value="REGULATORY COMPONENTS OF SENSORY TRANSDUCTION SYSTEM"/>
    <property type="match status" value="1"/>
</dbReference>
<evidence type="ECO:0000259" key="3">
    <source>
        <dbReference type="PROSITE" id="PS50887"/>
    </source>
</evidence>
<name>A0ABQ6A1A8_9PROT</name>
<dbReference type="InterPro" id="IPR029016">
    <property type="entry name" value="GAF-like_dom_sf"/>
</dbReference>
<dbReference type="InterPro" id="IPR000160">
    <property type="entry name" value="GGDEF_dom"/>
</dbReference>
<dbReference type="InterPro" id="IPR029787">
    <property type="entry name" value="Nucleotide_cyclase"/>
</dbReference>
<accession>A0ABQ6A1A8</accession>
<proteinExistence type="predicted"/>
<dbReference type="Proteomes" id="UP001156641">
    <property type="component" value="Unassembled WGS sequence"/>
</dbReference>
<dbReference type="Gene3D" id="3.30.70.270">
    <property type="match status" value="1"/>
</dbReference>
<dbReference type="SUPFAM" id="SSF55781">
    <property type="entry name" value="GAF domain-like"/>
    <property type="match status" value="1"/>
</dbReference>
<dbReference type="NCBIfam" id="TIGR00254">
    <property type="entry name" value="GGDEF"/>
    <property type="match status" value="1"/>
</dbReference>
<evidence type="ECO:0000313" key="4">
    <source>
        <dbReference type="EMBL" id="GLR66216.1"/>
    </source>
</evidence>
<dbReference type="Pfam" id="PF00990">
    <property type="entry name" value="GGDEF"/>
    <property type="match status" value="1"/>
</dbReference>
<dbReference type="SUPFAM" id="SSF55073">
    <property type="entry name" value="Nucleotide cyclase"/>
    <property type="match status" value="1"/>
</dbReference>
<dbReference type="Gene3D" id="3.30.450.40">
    <property type="match status" value="1"/>
</dbReference>
<dbReference type="InterPro" id="IPR043128">
    <property type="entry name" value="Rev_trsase/Diguanyl_cyclase"/>
</dbReference>
<evidence type="ECO:0000256" key="1">
    <source>
        <dbReference type="ARBA" id="ARBA00012528"/>
    </source>
</evidence>
<dbReference type="SMART" id="SM00267">
    <property type="entry name" value="GGDEF"/>
    <property type="match status" value="1"/>
</dbReference>
<evidence type="ECO:0000256" key="2">
    <source>
        <dbReference type="ARBA" id="ARBA00034247"/>
    </source>
</evidence>